<evidence type="ECO:0000313" key="3">
    <source>
        <dbReference type="EMBL" id="QDS77405.1"/>
    </source>
</evidence>
<dbReference type="SUPFAM" id="SSF53474">
    <property type="entry name" value="alpha/beta-Hydrolases"/>
    <property type="match status" value="1"/>
</dbReference>
<reference evidence="3 4" key="1">
    <citation type="submission" date="2019-07" db="EMBL/GenBank/DDBJ databases">
        <title>Finished genome of Venturia effusa.</title>
        <authorList>
            <person name="Young C.A."/>
            <person name="Cox M.P."/>
            <person name="Ganley A.R.D."/>
            <person name="David W.J."/>
        </authorList>
    </citation>
    <scope>NUCLEOTIDE SEQUENCE [LARGE SCALE GENOMIC DNA]</scope>
    <source>
        <strain evidence="4">albino</strain>
    </source>
</reference>
<accession>A0A517LP28</accession>
<dbReference type="Proteomes" id="UP000316270">
    <property type="component" value="Chromosome 17"/>
</dbReference>
<dbReference type="STRING" id="50376.A0A517LP28"/>
<organism evidence="3 4">
    <name type="scientific">Venturia effusa</name>
    <dbReference type="NCBI Taxonomy" id="50376"/>
    <lineage>
        <taxon>Eukaryota</taxon>
        <taxon>Fungi</taxon>
        <taxon>Dikarya</taxon>
        <taxon>Ascomycota</taxon>
        <taxon>Pezizomycotina</taxon>
        <taxon>Dothideomycetes</taxon>
        <taxon>Pleosporomycetidae</taxon>
        <taxon>Venturiales</taxon>
        <taxon>Venturiaceae</taxon>
        <taxon>Venturia</taxon>
    </lineage>
</organism>
<dbReference type="InterPro" id="IPR013094">
    <property type="entry name" value="AB_hydrolase_3"/>
</dbReference>
<dbReference type="AlphaFoldDB" id="A0A517LP28"/>
<dbReference type="PANTHER" id="PTHR48081:SF8">
    <property type="entry name" value="ALPHA_BETA HYDROLASE FOLD-3 DOMAIN-CONTAINING PROTEIN-RELATED"/>
    <property type="match status" value="1"/>
</dbReference>
<dbReference type="GO" id="GO:0016787">
    <property type="term" value="F:hydrolase activity"/>
    <property type="evidence" value="ECO:0007669"/>
    <property type="project" value="UniProtKB-KW"/>
</dbReference>
<evidence type="ECO:0000313" key="4">
    <source>
        <dbReference type="Proteomes" id="UP000316270"/>
    </source>
</evidence>
<evidence type="ECO:0000259" key="2">
    <source>
        <dbReference type="Pfam" id="PF07859"/>
    </source>
</evidence>
<dbReference type="PANTHER" id="PTHR48081">
    <property type="entry name" value="AB HYDROLASE SUPERFAMILY PROTEIN C4A8.06C"/>
    <property type="match status" value="1"/>
</dbReference>
<dbReference type="OrthoDB" id="408631at2759"/>
<keyword evidence="1" id="KW-0378">Hydrolase</keyword>
<dbReference type="Gene3D" id="3.40.50.1820">
    <property type="entry name" value="alpha/beta hydrolase"/>
    <property type="match status" value="1"/>
</dbReference>
<gene>
    <name evidence="3" type="ORF">FKW77_006293</name>
</gene>
<feature type="domain" description="Alpha/beta hydrolase fold-3" evidence="2">
    <location>
        <begin position="66"/>
        <end position="293"/>
    </location>
</feature>
<dbReference type="InterPro" id="IPR050300">
    <property type="entry name" value="GDXG_lipolytic_enzyme"/>
</dbReference>
<dbReference type="Pfam" id="PF07859">
    <property type="entry name" value="Abhydrolase_3"/>
    <property type="match status" value="1"/>
</dbReference>
<evidence type="ECO:0000256" key="1">
    <source>
        <dbReference type="ARBA" id="ARBA00022801"/>
    </source>
</evidence>
<protein>
    <recommendedName>
        <fullName evidence="2">Alpha/beta hydrolase fold-3 domain-containing protein</fullName>
    </recommendedName>
</protein>
<sequence>MASVTLTPEEMRAIMHSKTEAAIARLGPLADCLEEFDVFIPMHDTLQSRTKIVRSKSKSSSQRPLIVHFYGGGFLVGEPEQLLSAARAFAETFNAVVALPSYSLIPDVRWPVPYHESWFALVWLSKHAENLGANLEAGFIVGGVSAGASLAAVCGGLSMCPNTKEAKEVPELTKPLTGQFLCVPNLVMEENVPMEYKSLFTSRQDNAHSPVGLNAAALKQVYDGLQCTDYRSPWFSPITTIASDQRLVNKIPTYMEHCGLDPFRDDVTIYGKLLESRGVKTMIHLHPEAVHGSWTVVDPLHEAMGHVLQATQLAGMKWLLSQNETPDNRRHRA</sequence>
<dbReference type="InterPro" id="IPR029058">
    <property type="entry name" value="AB_hydrolase_fold"/>
</dbReference>
<name>A0A517LP28_9PEZI</name>
<keyword evidence="4" id="KW-1185">Reference proteome</keyword>
<proteinExistence type="predicted"/>
<dbReference type="EMBL" id="CP042201">
    <property type="protein sequence ID" value="QDS77405.1"/>
    <property type="molecule type" value="Genomic_DNA"/>
</dbReference>